<accession>A0AAW1NJD1</accession>
<reference evidence="1 2" key="1">
    <citation type="journal article" date="2024" name="Nat. Commun.">
        <title>Phylogenomics reveals the evolutionary origins of lichenization in chlorophyte algae.</title>
        <authorList>
            <person name="Puginier C."/>
            <person name="Libourel C."/>
            <person name="Otte J."/>
            <person name="Skaloud P."/>
            <person name="Haon M."/>
            <person name="Grisel S."/>
            <person name="Petersen M."/>
            <person name="Berrin J.G."/>
            <person name="Delaux P.M."/>
            <person name="Dal Grande F."/>
            <person name="Keller J."/>
        </authorList>
    </citation>
    <scope>NUCLEOTIDE SEQUENCE [LARGE SCALE GENOMIC DNA]</scope>
    <source>
        <strain evidence="1 2">SAG 2036</strain>
    </source>
</reference>
<dbReference type="AlphaFoldDB" id="A0AAW1NJD1"/>
<keyword evidence="2" id="KW-1185">Reference proteome</keyword>
<name>A0AAW1NJD1_9CHLO</name>
<dbReference type="Proteomes" id="UP001465755">
    <property type="component" value="Unassembled WGS sequence"/>
</dbReference>
<proteinExistence type="predicted"/>
<organism evidence="1 2">
    <name type="scientific">Symbiochloris irregularis</name>
    <dbReference type="NCBI Taxonomy" id="706552"/>
    <lineage>
        <taxon>Eukaryota</taxon>
        <taxon>Viridiplantae</taxon>
        <taxon>Chlorophyta</taxon>
        <taxon>core chlorophytes</taxon>
        <taxon>Trebouxiophyceae</taxon>
        <taxon>Trebouxiales</taxon>
        <taxon>Trebouxiaceae</taxon>
        <taxon>Symbiochloris</taxon>
    </lineage>
</organism>
<dbReference type="EMBL" id="JALJOQ010000226">
    <property type="protein sequence ID" value="KAK9788446.1"/>
    <property type="molecule type" value="Genomic_DNA"/>
</dbReference>
<gene>
    <name evidence="1" type="ORF">WJX73_001984</name>
</gene>
<protein>
    <submittedName>
        <fullName evidence="1">Uncharacterized protein</fullName>
    </submittedName>
</protein>
<comment type="caution">
    <text evidence="1">The sequence shown here is derived from an EMBL/GenBank/DDBJ whole genome shotgun (WGS) entry which is preliminary data.</text>
</comment>
<sequence length="126" mass="14316">METALWLAPPLHHLRHRAVRLGQVTKPVSLCQSHHLACAQEMPPKDHMAIKVQQSAQRRHHKFPGDLWKPIRESSNTFQCSRHVGSKTALTPISSVRPYIAVWARQQQASNLLVATKKLPVKLLKK</sequence>
<evidence type="ECO:0000313" key="2">
    <source>
        <dbReference type="Proteomes" id="UP001465755"/>
    </source>
</evidence>
<evidence type="ECO:0000313" key="1">
    <source>
        <dbReference type="EMBL" id="KAK9788446.1"/>
    </source>
</evidence>